<dbReference type="EMBL" id="CP133615">
    <property type="protein sequence ID" value="WMV24619.1"/>
    <property type="molecule type" value="Genomic_DNA"/>
</dbReference>
<gene>
    <name evidence="2" type="ORF">MTR67_018004</name>
</gene>
<dbReference type="AlphaFoldDB" id="A0AAF0QRD8"/>
<keyword evidence="3" id="KW-1185">Reference proteome</keyword>
<dbReference type="PANTHER" id="PTHR36617:SF16">
    <property type="entry name" value="OS04G0516500 PROTEIN"/>
    <property type="match status" value="1"/>
</dbReference>
<reference evidence="2" key="1">
    <citation type="submission" date="2023-08" db="EMBL/GenBank/DDBJ databases">
        <title>A de novo genome assembly of Solanum verrucosum Schlechtendal, a Mexican diploid species geographically isolated from the other diploid A-genome species in potato relatives.</title>
        <authorList>
            <person name="Hosaka K."/>
        </authorList>
    </citation>
    <scope>NUCLEOTIDE SEQUENCE</scope>
    <source>
        <tissue evidence="2">Young leaves</tissue>
    </source>
</reference>
<name>A0AAF0QRD8_SOLVR</name>
<evidence type="ECO:0000313" key="3">
    <source>
        <dbReference type="Proteomes" id="UP001234989"/>
    </source>
</evidence>
<dbReference type="Proteomes" id="UP001234989">
    <property type="component" value="Chromosome 4"/>
</dbReference>
<proteinExistence type="predicted"/>
<accession>A0AAF0QRD8</accession>
<evidence type="ECO:0000259" key="1">
    <source>
        <dbReference type="Pfam" id="PF13966"/>
    </source>
</evidence>
<dbReference type="Pfam" id="PF13966">
    <property type="entry name" value="zf-RVT"/>
    <property type="match status" value="1"/>
</dbReference>
<dbReference type="PANTHER" id="PTHR36617">
    <property type="entry name" value="PROTEIN, PUTATIVE-RELATED"/>
    <property type="match status" value="1"/>
</dbReference>
<dbReference type="InterPro" id="IPR026960">
    <property type="entry name" value="RVT-Znf"/>
</dbReference>
<evidence type="ECO:0000313" key="2">
    <source>
        <dbReference type="EMBL" id="WMV24619.1"/>
    </source>
</evidence>
<protein>
    <recommendedName>
        <fullName evidence="1">Reverse transcriptase zinc-binding domain-containing protein</fullName>
    </recommendedName>
</protein>
<sequence>MADHWTTRMVTDTYGINLWRSIRNLWPKLRENSSIRTEDGRKVLFWEDKWLDQPPLRDTFNDIYTLNQQQRATVAEVWSNQGWNLSFRRPFNDWEILRLVEFYSKLEQFKGTSTDQDRLEWKGHSQGSFSVKGAYKKFNPYDNQIEDWPWKLIWKVKIPYKVSCFTWFVAKQAVLTQENLMKRGIQLSPRCFFCEEKAETVTHLFIHCRITLQLWEMFLSKKGLNWVMPRKIDQTLKIWSSYANLSDHKDRWKIIPACIWWAAWTERNLRCHQNKSNNSQKMKMKCLVLFHFWCKQEYREDLESSMDVLGTL</sequence>
<organism evidence="2 3">
    <name type="scientific">Solanum verrucosum</name>
    <dbReference type="NCBI Taxonomy" id="315347"/>
    <lineage>
        <taxon>Eukaryota</taxon>
        <taxon>Viridiplantae</taxon>
        <taxon>Streptophyta</taxon>
        <taxon>Embryophyta</taxon>
        <taxon>Tracheophyta</taxon>
        <taxon>Spermatophyta</taxon>
        <taxon>Magnoliopsida</taxon>
        <taxon>eudicotyledons</taxon>
        <taxon>Gunneridae</taxon>
        <taxon>Pentapetalae</taxon>
        <taxon>asterids</taxon>
        <taxon>lamiids</taxon>
        <taxon>Solanales</taxon>
        <taxon>Solanaceae</taxon>
        <taxon>Solanoideae</taxon>
        <taxon>Solaneae</taxon>
        <taxon>Solanum</taxon>
    </lineage>
</organism>
<feature type="domain" description="Reverse transcriptase zinc-binding" evidence="1">
    <location>
        <begin position="129"/>
        <end position="215"/>
    </location>
</feature>